<feature type="transmembrane region" description="Helical" evidence="2">
    <location>
        <begin position="64"/>
        <end position="87"/>
    </location>
</feature>
<keyword evidence="5" id="KW-1185">Reference proteome</keyword>
<dbReference type="InterPro" id="IPR036737">
    <property type="entry name" value="OmpA-like_sf"/>
</dbReference>
<organism evidence="4 5">
    <name type="scientific">Methylocystis iwaonis</name>
    <dbReference type="NCBI Taxonomy" id="2885079"/>
    <lineage>
        <taxon>Bacteria</taxon>
        <taxon>Pseudomonadati</taxon>
        <taxon>Pseudomonadota</taxon>
        <taxon>Alphaproteobacteria</taxon>
        <taxon>Hyphomicrobiales</taxon>
        <taxon>Methylocystaceae</taxon>
        <taxon>Methylocystis</taxon>
    </lineage>
</organism>
<dbReference type="PROSITE" id="PS51123">
    <property type="entry name" value="OMPA_2"/>
    <property type="match status" value="1"/>
</dbReference>
<evidence type="ECO:0000313" key="5">
    <source>
        <dbReference type="Proteomes" id="UP001317629"/>
    </source>
</evidence>
<feature type="transmembrane region" description="Helical" evidence="2">
    <location>
        <begin position="38"/>
        <end position="58"/>
    </location>
</feature>
<sequence length="297" mass="30933">MLDFYVPLWPWLAACFAVGAAMGALAPGKTRGKPPARWLIWLGLASIAGVAAIALGAVQETASLHIEAALACFAAFLIGAGAGALIFQRTLAGHEAWALGLIPAALLWWGASEFIERTYEADLQKRIAALTQTAGADPAGMALAGRNASAPPAVAANKELNVAAPAAEASPTLASTSASVSRPPAELDRAACQRALDAVQVSDPVAFHEARATVNRRTALALDKAAEIIRQCPEATIEVRGHGDAGAEDDLLSRRRALAAVHYLRLEGVSGHKLVAIGCCEKAGEARRPVAIEYILR</sequence>
<evidence type="ECO:0000259" key="3">
    <source>
        <dbReference type="PROSITE" id="PS51123"/>
    </source>
</evidence>
<dbReference type="RefSeq" id="WP_281929239.1">
    <property type="nucleotide sequence ID" value="NZ_AP027142.1"/>
</dbReference>
<keyword evidence="2" id="KW-1133">Transmembrane helix</keyword>
<accession>A0ABM8ECI7</accession>
<dbReference type="SUPFAM" id="SSF103088">
    <property type="entry name" value="OmpA-like"/>
    <property type="match status" value="1"/>
</dbReference>
<dbReference type="Proteomes" id="UP001317629">
    <property type="component" value="Chromosome"/>
</dbReference>
<evidence type="ECO:0000256" key="2">
    <source>
        <dbReference type="SAM" id="Phobius"/>
    </source>
</evidence>
<feature type="transmembrane region" description="Helical" evidence="2">
    <location>
        <begin position="6"/>
        <end position="26"/>
    </location>
</feature>
<dbReference type="Gene3D" id="3.30.1330.60">
    <property type="entry name" value="OmpA-like domain"/>
    <property type="match status" value="1"/>
</dbReference>
<keyword evidence="1 2" id="KW-0472">Membrane</keyword>
<proteinExistence type="predicted"/>
<dbReference type="Pfam" id="PF00691">
    <property type="entry name" value="OmpA"/>
    <property type="match status" value="1"/>
</dbReference>
<keyword evidence="2" id="KW-0812">Transmembrane</keyword>
<evidence type="ECO:0000256" key="1">
    <source>
        <dbReference type="PROSITE-ProRule" id="PRU00473"/>
    </source>
</evidence>
<reference evidence="4 5" key="1">
    <citation type="journal article" date="2023" name="Int. J. Syst. Evol. Microbiol.">
        <title>Methylocystis iwaonis sp. nov., a type II methane-oxidizing bacterium from surface soil of a rice paddy field in Japan, and emended description of the genus Methylocystis (ex Whittenbury et al. 1970) Bowman et al. 1993.</title>
        <authorList>
            <person name="Kaise H."/>
            <person name="Sawadogo J.B."/>
            <person name="Alam M.S."/>
            <person name="Ueno C."/>
            <person name="Dianou D."/>
            <person name="Shinjo R."/>
            <person name="Asakawa S."/>
        </authorList>
    </citation>
    <scope>NUCLEOTIDE SEQUENCE [LARGE SCALE GENOMIC DNA]</scope>
    <source>
        <strain evidence="4 5">SS37A-Re</strain>
    </source>
</reference>
<dbReference type="InterPro" id="IPR006665">
    <property type="entry name" value="OmpA-like"/>
</dbReference>
<dbReference type="EMBL" id="AP027142">
    <property type="protein sequence ID" value="BDV35730.1"/>
    <property type="molecule type" value="Genomic_DNA"/>
</dbReference>
<protein>
    <recommendedName>
        <fullName evidence="3">OmpA-like domain-containing protein</fullName>
    </recommendedName>
</protein>
<name>A0ABM8ECI7_9HYPH</name>
<evidence type="ECO:0000313" key="4">
    <source>
        <dbReference type="EMBL" id="BDV35730.1"/>
    </source>
</evidence>
<gene>
    <name evidence="4" type="ORF">SS37A_32590</name>
</gene>
<feature type="domain" description="OmpA-like" evidence="3">
    <location>
        <begin position="194"/>
        <end position="297"/>
    </location>
</feature>